<dbReference type="EMBL" id="CP002086">
    <property type="protein sequence ID" value="ADJ28822.1"/>
    <property type="molecule type" value="Genomic_DNA"/>
</dbReference>
<dbReference type="AlphaFoldDB" id="D8K7E5"/>
<sequence>MFNRKKKSKCRAQLDTLIGQHTRLIGDITFSGGLRVEGHVKGDIIAEDEDSLLIISQDGSIEGNVKAPYIILNGSVTGDIHASEHIELAYQAQIHGDLYYYLIEIAIGAKINGNLIHLEENQIPRLKLAAESEEETPLSISGLKEGSP</sequence>
<dbReference type="eggNOG" id="COG1664">
    <property type="taxonomic scope" value="Bacteria"/>
</dbReference>
<dbReference type="OrthoDB" id="5294247at2"/>
<keyword evidence="3" id="KW-1185">Reference proteome</keyword>
<dbReference type="HOGENOM" id="CLU_072799_7_0_6"/>
<evidence type="ECO:0008006" key="4">
    <source>
        <dbReference type="Google" id="ProtNLM"/>
    </source>
</evidence>
<proteinExistence type="inferred from homology"/>
<evidence type="ECO:0000313" key="2">
    <source>
        <dbReference type="EMBL" id="ADJ28822.1"/>
    </source>
</evidence>
<dbReference type="RefSeq" id="WP_013220913.1">
    <property type="nucleotide sequence ID" value="NC_014315.1"/>
</dbReference>
<dbReference type="Proteomes" id="UP000000393">
    <property type="component" value="Chromosome"/>
</dbReference>
<gene>
    <name evidence="2" type="ordered locus">Nwat_1987</name>
</gene>
<protein>
    <recommendedName>
        <fullName evidence="4">Cell shape determination protein CcmA</fullName>
    </recommendedName>
</protein>
<accession>D8K7E5</accession>
<evidence type="ECO:0000256" key="1">
    <source>
        <dbReference type="ARBA" id="ARBA00044755"/>
    </source>
</evidence>
<dbReference type="PANTHER" id="PTHR35024">
    <property type="entry name" value="HYPOTHETICAL CYTOSOLIC PROTEIN"/>
    <property type="match status" value="1"/>
</dbReference>
<name>D8K7E5_NITWC</name>
<organism evidence="2 3">
    <name type="scientific">Nitrosococcus watsoni (strain C-113)</name>
    <dbReference type="NCBI Taxonomy" id="105559"/>
    <lineage>
        <taxon>Bacteria</taxon>
        <taxon>Pseudomonadati</taxon>
        <taxon>Pseudomonadota</taxon>
        <taxon>Gammaproteobacteria</taxon>
        <taxon>Chromatiales</taxon>
        <taxon>Chromatiaceae</taxon>
        <taxon>Nitrosococcus</taxon>
    </lineage>
</organism>
<evidence type="ECO:0000313" key="3">
    <source>
        <dbReference type="Proteomes" id="UP000000393"/>
    </source>
</evidence>
<dbReference type="STRING" id="105559.Nwat_1987"/>
<dbReference type="Pfam" id="PF04519">
    <property type="entry name" value="Bactofilin"/>
    <property type="match status" value="1"/>
</dbReference>
<reference evidence="2 3" key="1">
    <citation type="submission" date="2010-06" db="EMBL/GenBank/DDBJ databases">
        <title>Complete sequence of chromosome of Nitrosococcus watsoni C-113.</title>
        <authorList>
            <consortium name="US DOE Joint Genome Institute"/>
            <person name="Lucas S."/>
            <person name="Copeland A."/>
            <person name="Lapidus A."/>
            <person name="Cheng J.-F."/>
            <person name="Bruce D."/>
            <person name="Goodwin L."/>
            <person name="Pitluck S."/>
            <person name="Malfatti S.A."/>
            <person name="Chain P.S.G."/>
            <person name="Land M."/>
            <person name="Hauser L."/>
            <person name="Kyrpides N."/>
            <person name="Ivanova N."/>
            <person name="Cambell M.A."/>
            <person name="Heidelberg J.F."/>
            <person name="Klotz M.G."/>
            <person name="Woyke T."/>
        </authorList>
    </citation>
    <scope>NUCLEOTIDE SEQUENCE [LARGE SCALE GENOMIC DNA]</scope>
    <source>
        <strain evidence="2 3">C-113</strain>
    </source>
</reference>
<dbReference type="InterPro" id="IPR007607">
    <property type="entry name" value="BacA/B"/>
</dbReference>
<comment type="similarity">
    <text evidence="1">Belongs to the bactofilin family.</text>
</comment>
<dbReference type="PANTHER" id="PTHR35024:SF4">
    <property type="entry name" value="POLYMER-FORMING CYTOSKELETAL PROTEIN"/>
    <property type="match status" value="1"/>
</dbReference>
<dbReference type="KEGG" id="nwa:Nwat_1987"/>